<proteinExistence type="predicted"/>
<protein>
    <recommendedName>
        <fullName evidence="4">Lipopolysaccharide assembly protein A domain-containing protein</fullName>
    </recommendedName>
</protein>
<name>A0A1I2UDP2_9SPHI</name>
<keyword evidence="1" id="KW-0472">Membrane</keyword>
<organism evidence="2 3">
    <name type="scientific">Pedobacter insulae</name>
    <dbReference type="NCBI Taxonomy" id="414048"/>
    <lineage>
        <taxon>Bacteria</taxon>
        <taxon>Pseudomonadati</taxon>
        <taxon>Bacteroidota</taxon>
        <taxon>Sphingobacteriia</taxon>
        <taxon>Sphingobacteriales</taxon>
        <taxon>Sphingobacteriaceae</taxon>
        <taxon>Pedobacter</taxon>
    </lineage>
</organism>
<keyword evidence="1" id="KW-0812">Transmembrane</keyword>
<dbReference type="RefSeq" id="WP_090992171.1">
    <property type="nucleotide sequence ID" value="NZ_FOPP01000002.1"/>
</dbReference>
<feature type="transmembrane region" description="Helical" evidence="1">
    <location>
        <begin position="39"/>
        <end position="58"/>
    </location>
</feature>
<sequence length="94" mass="10440">MKAKTIFVILITCLLTIFLMVNRDAVEFNFLIGAPVPVSKLLVIGVCILIGFILGFIVGRPRKTISSYDAEIEKGYPTNENKSALSDEDRDYIS</sequence>
<reference evidence="2 3" key="1">
    <citation type="submission" date="2016-10" db="EMBL/GenBank/DDBJ databases">
        <authorList>
            <person name="de Groot N.N."/>
        </authorList>
    </citation>
    <scope>NUCLEOTIDE SEQUENCE [LARGE SCALE GENOMIC DNA]</scope>
    <source>
        <strain evidence="2 3">DSM 18684</strain>
    </source>
</reference>
<evidence type="ECO:0000313" key="2">
    <source>
        <dbReference type="EMBL" id="SFG75315.1"/>
    </source>
</evidence>
<dbReference type="AlphaFoldDB" id="A0A1I2UDP2"/>
<gene>
    <name evidence="2" type="ORF">SAMN04489864_102109</name>
</gene>
<dbReference type="EMBL" id="FOPP01000002">
    <property type="protein sequence ID" value="SFG75315.1"/>
    <property type="molecule type" value="Genomic_DNA"/>
</dbReference>
<evidence type="ECO:0008006" key="4">
    <source>
        <dbReference type="Google" id="ProtNLM"/>
    </source>
</evidence>
<evidence type="ECO:0000256" key="1">
    <source>
        <dbReference type="SAM" id="Phobius"/>
    </source>
</evidence>
<evidence type="ECO:0000313" key="3">
    <source>
        <dbReference type="Proteomes" id="UP000199666"/>
    </source>
</evidence>
<accession>A0A1I2UDP2</accession>
<keyword evidence="3" id="KW-1185">Reference proteome</keyword>
<keyword evidence="1" id="KW-1133">Transmembrane helix</keyword>
<dbReference type="Proteomes" id="UP000199666">
    <property type="component" value="Unassembled WGS sequence"/>
</dbReference>
<dbReference type="OrthoDB" id="798432at2"/>